<proteinExistence type="predicted"/>
<dbReference type="SUPFAM" id="SSF51004">
    <property type="entry name" value="C-terminal (heme d1) domain of cytochrome cd1-nitrite reductase"/>
    <property type="match status" value="1"/>
</dbReference>
<dbReference type="KEGG" id="mgin:FRZ54_14620"/>
<dbReference type="EMBL" id="CP042436">
    <property type="protein sequence ID" value="QEC65683.1"/>
    <property type="molecule type" value="Genomic_DNA"/>
</dbReference>
<dbReference type="InterPro" id="IPR015943">
    <property type="entry name" value="WD40/YVTN_repeat-like_dom_sf"/>
</dbReference>
<protein>
    <submittedName>
        <fullName evidence="2">YncE family protein</fullName>
    </submittedName>
</protein>
<dbReference type="Gene3D" id="2.130.10.10">
    <property type="entry name" value="YVTN repeat-like/Quinoprotein amine dehydrogenase"/>
    <property type="match status" value="2"/>
</dbReference>
<keyword evidence="3" id="KW-1185">Reference proteome</keyword>
<reference evidence="2 3" key="1">
    <citation type="journal article" date="2017" name="Curr. Microbiol.">
        <title>Mucilaginibacter ginsenosidivorans sp. nov., Isolated from Soil of Ginseng Field.</title>
        <authorList>
            <person name="Kim M.M."/>
            <person name="Siddiqi M.Z."/>
            <person name="Im W.T."/>
        </authorList>
    </citation>
    <scope>NUCLEOTIDE SEQUENCE [LARGE SCALE GENOMIC DNA]</scope>
    <source>
        <strain evidence="2 3">Gsoil 3017</strain>
    </source>
</reference>
<accession>A0A5B8V4E5</accession>
<gene>
    <name evidence="2" type="ORF">FRZ54_14620</name>
</gene>
<name>A0A5B8V4E5_9SPHI</name>
<organism evidence="2 3">
    <name type="scientific">Mucilaginibacter ginsenosidivorans</name>
    <dbReference type="NCBI Taxonomy" id="398053"/>
    <lineage>
        <taxon>Bacteria</taxon>
        <taxon>Pseudomonadati</taxon>
        <taxon>Bacteroidota</taxon>
        <taxon>Sphingobacteriia</taxon>
        <taxon>Sphingobacteriales</taxon>
        <taxon>Sphingobacteriaceae</taxon>
        <taxon>Mucilaginibacter</taxon>
    </lineage>
</organism>
<feature type="region of interest" description="Disordered" evidence="1">
    <location>
        <begin position="308"/>
        <end position="327"/>
    </location>
</feature>
<dbReference type="AlphaFoldDB" id="A0A5B8V4E5"/>
<dbReference type="InterPro" id="IPR051200">
    <property type="entry name" value="Host-pathogen_enzymatic-act"/>
</dbReference>
<dbReference type="OrthoDB" id="7187796at2"/>
<dbReference type="Proteomes" id="UP000321479">
    <property type="component" value="Chromosome"/>
</dbReference>
<dbReference type="InterPro" id="IPR011048">
    <property type="entry name" value="Haem_d1_sf"/>
</dbReference>
<evidence type="ECO:0000256" key="1">
    <source>
        <dbReference type="SAM" id="MobiDB-lite"/>
    </source>
</evidence>
<evidence type="ECO:0000313" key="3">
    <source>
        <dbReference type="Proteomes" id="UP000321479"/>
    </source>
</evidence>
<sequence>MATAGIAAIVPCNSWAQKTTGFKVLNDYKIASPGGWDYILADGANKRVYVSHGTQVNVLSTTGDSVGYIPKTAGVHGIALVPALGKGYTSNGRSNTITVFDMKTLATKGEIALPAKNPDAIFYDDFSKKIITCNGGSHDLSFVDPVTEKVVATVQLGEKLETAVSDGKGKIFVNGEDNSVVHVVDATSFKEITSYKIDGGSSPSGLGIDVKTNRLFIACGDSKTLVVMNASNGKTVAKFPAGRTDGLVFDPQLKMIYVSNGEGNITVVKEISADKYEFIENIPTEPGARTIGIDLVTHHLYLPTAKFGPAPAATTDNPRPRPRMEPGSFHVIEVGK</sequence>
<evidence type="ECO:0000313" key="2">
    <source>
        <dbReference type="EMBL" id="QEC65683.1"/>
    </source>
</evidence>
<dbReference type="PANTHER" id="PTHR47197">
    <property type="entry name" value="PROTEIN NIRF"/>
    <property type="match status" value="1"/>
</dbReference>
<dbReference type="PANTHER" id="PTHR47197:SF3">
    <property type="entry name" value="DIHYDRO-HEME D1 DEHYDROGENASE"/>
    <property type="match status" value="1"/>
</dbReference>